<dbReference type="EMBL" id="JAINUF010000008">
    <property type="protein sequence ID" value="KAJ8352716.1"/>
    <property type="molecule type" value="Genomic_DNA"/>
</dbReference>
<sequence>MIMIPDGPAVVHLLLSVGVLPPAPPPPPEVPESQKRKLGLTEWAMPWGEGPLPGTRLHPAYAARHLRLLFIYLPRSATVLLLFICVGESRADGLTLLLFH</sequence>
<organism evidence="1 2">
    <name type="scientific">Synaphobranchus kaupii</name>
    <name type="common">Kaup's arrowtooth eel</name>
    <dbReference type="NCBI Taxonomy" id="118154"/>
    <lineage>
        <taxon>Eukaryota</taxon>
        <taxon>Metazoa</taxon>
        <taxon>Chordata</taxon>
        <taxon>Craniata</taxon>
        <taxon>Vertebrata</taxon>
        <taxon>Euteleostomi</taxon>
        <taxon>Actinopterygii</taxon>
        <taxon>Neopterygii</taxon>
        <taxon>Teleostei</taxon>
        <taxon>Anguilliformes</taxon>
        <taxon>Synaphobranchidae</taxon>
        <taxon>Synaphobranchus</taxon>
    </lineage>
</organism>
<comment type="caution">
    <text evidence="1">The sequence shown here is derived from an EMBL/GenBank/DDBJ whole genome shotgun (WGS) entry which is preliminary data.</text>
</comment>
<dbReference type="Proteomes" id="UP001152622">
    <property type="component" value="Chromosome 8"/>
</dbReference>
<keyword evidence="2" id="KW-1185">Reference proteome</keyword>
<evidence type="ECO:0000313" key="2">
    <source>
        <dbReference type="Proteomes" id="UP001152622"/>
    </source>
</evidence>
<gene>
    <name evidence="1" type="ORF">SKAU_G00241920</name>
</gene>
<reference evidence="1" key="1">
    <citation type="journal article" date="2023" name="Science">
        <title>Genome structures resolve the early diversification of teleost fishes.</title>
        <authorList>
            <person name="Parey E."/>
            <person name="Louis A."/>
            <person name="Montfort J."/>
            <person name="Bouchez O."/>
            <person name="Roques C."/>
            <person name="Iampietro C."/>
            <person name="Lluch J."/>
            <person name="Castinel A."/>
            <person name="Donnadieu C."/>
            <person name="Desvignes T."/>
            <person name="Floi Bucao C."/>
            <person name="Jouanno E."/>
            <person name="Wen M."/>
            <person name="Mejri S."/>
            <person name="Dirks R."/>
            <person name="Jansen H."/>
            <person name="Henkel C."/>
            <person name="Chen W.J."/>
            <person name="Zahm M."/>
            <person name="Cabau C."/>
            <person name="Klopp C."/>
            <person name="Thompson A.W."/>
            <person name="Robinson-Rechavi M."/>
            <person name="Braasch I."/>
            <person name="Lecointre G."/>
            <person name="Bobe J."/>
            <person name="Postlethwait J.H."/>
            <person name="Berthelot C."/>
            <person name="Roest Crollius H."/>
            <person name="Guiguen Y."/>
        </authorList>
    </citation>
    <scope>NUCLEOTIDE SEQUENCE</scope>
    <source>
        <strain evidence="1">WJC10195</strain>
    </source>
</reference>
<accession>A0A9Q1F855</accession>
<dbReference type="AlphaFoldDB" id="A0A9Q1F855"/>
<proteinExistence type="predicted"/>
<protein>
    <submittedName>
        <fullName evidence="1">Uncharacterized protein</fullName>
    </submittedName>
</protein>
<name>A0A9Q1F855_SYNKA</name>
<evidence type="ECO:0000313" key="1">
    <source>
        <dbReference type="EMBL" id="KAJ8352716.1"/>
    </source>
</evidence>